<feature type="transmembrane region" description="Helical" evidence="1">
    <location>
        <begin position="210"/>
        <end position="227"/>
    </location>
</feature>
<reference evidence="2" key="1">
    <citation type="submission" date="2020-09" db="EMBL/GenBank/DDBJ databases">
        <title>Iningainema tapete sp. nov. (Scytonemataceae, Cyanobacteria) from greenhouses in central Florida (USA) produces two types of nodularin with biosynthetic potential for microcystin-LR and anabaenopeptins.</title>
        <authorList>
            <person name="Berthold D.E."/>
            <person name="Lefler F.W."/>
            <person name="Huang I.-S."/>
            <person name="Abdulla H."/>
            <person name="Zimba P.V."/>
            <person name="Laughinghouse H.D. IV."/>
        </authorList>
    </citation>
    <scope>NUCLEOTIDE SEQUENCE</scope>
    <source>
        <strain evidence="2">BLCCT55</strain>
    </source>
</reference>
<feature type="transmembrane region" description="Helical" evidence="1">
    <location>
        <begin position="354"/>
        <end position="376"/>
    </location>
</feature>
<feature type="transmembrane region" description="Helical" evidence="1">
    <location>
        <begin position="477"/>
        <end position="496"/>
    </location>
</feature>
<feature type="transmembrane region" description="Helical" evidence="1">
    <location>
        <begin position="96"/>
        <end position="117"/>
    </location>
</feature>
<organism evidence="2 3">
    <name type="scientific">Iningainema tapete BLCC-T55</name>
    <dbReference type="NCBI Taxonomy" id="2748662"/>
    <lineage>
        <taxon>Bacteria</taxon>
        <taxon>Bacillati</taxon>
        <taxon>Cyanobacteriota</taxon>
        <taxon>Cyanophyceae</taxon>
        <taxon>Nostocales</taxon>
        <taxon>Scytonemataceae</taxon>
        <taxon>Iningainema tapete</taxon>
    </lineage>
</organism>
<feature type="transmembrane region" description="Helical" evidence="1">
    <location>
        <begin position="732"/>
        <end position="749"/>
    </location>
</feature>
<feature type="transmembrane region" description="Helical" evidence="1">
    <location>
        <begin position="930"/>
        <end position="960"/>
    </location>
</feature>
<dbReference type="RefSeq" id="WP_190826450.1">
    <property type="nucleotide sequence ID" value="NZ_CAWPPI010000036.1"/>
</dbReference>
<feature type="transmembrane region" description="Helical" evidence="1">
    <location>
        <begin position="1206"/>
        <end position="1224"/>
    </location>
</feature>
<feature type="transmembrane region" description="Helical" evidence="1">
    <location>
        <begin position="531"/>
        <end position="549"/>
    </location>
</feature>
<proteinExistence type="predicted"/>
<protein>
    <submittedName>
        <fullName evidence="2">DUF2157 domain-containing protein</fullName>
    </submittedName>
</protein>
<feature type="transmembrane region" description="Helical" evidence="1">
    <location>
        <begin position="833"/>
        <end position="852"/>
    </location>
</feature>
<feature type="transmembrane region" description="Helical" evidence="1">
    <location>
        <begin position="612"/>
        <end position="627"/>
    </location>
</feature>
<feature type="transmembrane region" description="Helical" evidence="1">
    <location>
        <begin position="502"/>
        <end position="519"/>
    </location>
</feature>
<feature type="transmembrane region" description="Helical" evidence="1">
    <location>
        <begin position="233"/>
        <end position="250"/>
    </location>
</feature>
<gene>
    <name evidence="2" type="ORF">ICL16_08700</name>
</gene>
<feature type="transmembrane region" description="Helical" evidence="1">
    <location>
        <begin position="634"/>
        <end position="654"/>
    </location>
</feature>
<feature type="transmembrane region" description="Helical" evidence="1">
    <location>
        <begin position="1057"/>
        <end position="1075"/>
    </location>
</feature>
<dbReference type="Proteomes" id="UP000629098">
    <property type="component" value="Unassembled WGS sequence"/>
</dbReference>
<feature type="transmembrane region" description="Helical" evidence="1">
    <location>
        <begin position="151"/>
        <end position="170"/>
    </location>
</feature>
<feature type="transmembrane region" description="Helical" evidence="1">
    <location>
        <begin position="1009"/>
        <end position="1027"/>
    </location>
</feature>
<feature type="transmembrane region" description="Helical" evidence="1">
    <location>
        <begin position="980"/>
        <end position="997"/>
    </location>
</feature>
<dbReference type="EMBL" id="JACXAE010000036">
    <property type="protein sequence ID" value="MBD2772158.1"/>
    <property type="molecule type" value="Genomic_DNA"/>
</dbReference>
<feature type="transmembrane region" description="Helical" evidence="1">
    <location>
        <begin position="290"/>
        <end position="308"/>
    </location>
</feature>
<keyword evidence="1" id="KW-1133">Transmembrane helix</keyword>
<feature type="transmembrane region" description="Helical" evidence="1">
    <location>
        <begin position="397"/>
        <end position="415"/>
    </location>
</feature>
<feature type="transmembrane region" description="Helical" evidence="1">
    <location>
        <begin position="313"/>
        <end position="334"/>
    </location>
</feature>
<evidence type="ECO:0000313" key="2">
    <source>
        <dbReference type="EMBL" id="MBD2772158.1"/>
    </source>
</evidence>
<feature type="transmembrane region" description="Helical" evidence="1">
    <location>
        <begin position="561"/>
        <end position="580"/>
    </location>
</feature>
<feature type="transmembrane region" description="Helical" evidence="1">
    <location>
        <begin position="888"/>
        <end position="909"/>
    </location>
</feature>
<feature type="transmembrane region" description="Helical" evidence="1">
    <location>
        <begin position="861"/>
        <end position="882"/>
    </location>
</feature>
<feature type="transmembrane region" description="Helical" evidence="1">
    <location>
        <begin position="262"/>
        <end position="284"/>
    </location>
</feature>
<accession>A0A8J7BX35</accession>
<sequence>MSSTNRLLKIEINLNSYHPELLSGLDIWLRLGLISDAQVRQICRELVCSVVLQQKTIPAQQEIATVETLPALPATKKPTVLARMLQSLGAELSVRWLLFLGMFLVVLSSGVLAASQWEKFPPSFQYGVLLAYTSSFSGLTFWAGRQPNLSLTSRTLLIVTLLLVPVNFWAMDSFRLNWIVVGSASVILTAITVLMCNHRLFIGDKPMKKLLAVNILGLSYLNLGWQIPGFPLIAIYVAIALTSIVTIYHTQQRQITAEGQTGLGIVPSSVIIYALALLMLRAIFIVHVDVQQLGLAIGICGALVALVAQPWEFVGAVLMFCGWLVSVVTIPWQATAVSILGWWFCHRRLQRHGVWMDVAAIFAIGLETIWLGWRLVPSPIQQQAIATATQLTHAQNTPWALLSVALFPYVIFMLAKADRLQRCNKLQLADFAEELTLVFGSLLTLISLVNPTLRSLNLLFSTITLVIVNQRHSRISLVYMTQIALVLTLCSIIDLFKPSLTQQVWASILLALAVAEWLFSLRNGIWQRSSWHIGLGLATLSYSLLWVNAGTWYGSGDNSDWGLIWLITPMTLTGIASLGFKNPNRAIHPITSSWLSVAAIFVSQLLTLPLPGARLIGLAVATALMFVNTSNLKYFSNSVITVGYGLSFIAAVLWEGMPGLPRLSLQGWFLVGAISIFGLWQVRKLSRRGNNELVAIYATATDKWAISLCSAQLLLLSVQSFLVYQGLAKPEFLYLTSGAIILAAIFDRSWQQLTNWGFYGIAWCIELLIAQALGFGNHSPIKMAIANIALGLITQLLGEWWQRRHPQSKLTNHWHILPLLYSVFGLALRSSTFANWTGLSELAVALIAIGVGRRQRELKPLVYLGLVGVSISAYELLLYQLLQVPGGAFDRLIAMSVLGTSIMYAYRVLSPWLLDYLRFTKEELKAVAHIHWAFSSCLLLSATFTPIANHLTGLGAGVFLIRYAIFQGRCEPPKQSVAEIWVYLGLLEVAGMRSYWLSTAIGRLFAEPLLPWSAPLASVVAYFLYILPWERWGWSKKPWQNTAYILPIIFLWESREQISPVGLLIVAAFYVFVALLTKKFRFTYISVIIIDWALFRWFSHLNLTDALWYVTPFGLSLLYIAQFDQNLKLPKNKDSRHFLRLLGSSVICGLAIIFHQDTALIPGIFSLIAIFAGLALRVRAFLYVGVATFFITSVYHLVVLSLRYAFLKWIVGLLVGIVLIAIAAKFETRREQLNSLIRNTTQDLETWE</sequence>
<keyword evidence="1" id="KW-0472">Membrane</keyword>
<evidence type="ECO:0000256" key="1">
    <source>
        <dbReference type="SAM" id="Phobius"/>
    </source>
</evidence>
<feature type="transmembrane region" description="Helical" evidence="1">
    <location>
        <begin position="1181"/>
        <end position="1200"/>
    </location>
</feature>
<name>A0A8J7BX35_9CYAN</name>
<comment type="caution">
    <text evidence="2">The sequence shown here is derived from an EMBL/GenBank/DDBJ whole genome shotgun (WGS) entry which is preliminary data.</text>
</comment>
<feature type="transmembrane region" description="Helical" evidence="1">
    <location>
        <begin position="1137"/>
        <end position="1154"/>
    </location>
</feature>
<dbReference type="AlphaFoldDB" id="A0A8J7BX35"/>
<feature type="transmembrane region" description="Helical" evidence="1">
    <location>
        <begin position="756"/>
        <end position="775"/>
    </location>
</feature>
<evidence type="ECO:0000313" key="3">
    <source>
        <dbReference type="Proteomes" id="UP000629098"/>
    </source>
</evidence>
<keyword evidence="1" id="KW-0812">Transmembrane</keyword>
<feature type="transmembrane region" description="Helical" evidence="1">
    <location>
        <begin position="176"/>
        <end position="198"/>
    </location>
</feature>
<keyword evidence="3" id="KW-1185">Reference proteome</keyword>
<feature type="transmembrane region" description="Helical" evidence="1">
    <location>
        <begin position="666"/>
        <end position="683"/>
    </location>
</feature>
<feature type="transmembrane region" description="Helical" evidence="1">
    <location>
        <begin position="1160"/>
        <end position="1176"/>
    </location>
</feature>
<feature type="transmembrane region" description="Helical" evidence="1">
    <location>
        <begin position="435"/>
        <end position="456"/>
    </location>
</feature>
<feature type="transmembrane region" description="Helical" evidence="1">
    <location>
        <begin position="123"/>
        <end position="144"/>
    </location>
</feature>
<feature type="transmembrane region" description="Helical" evidence="1">
    <location>
        <begin position="587"/>
        <end position="606"/>
    </location>
</feature>
<feature type="transmembrane region" description="Helical" evidence="1">
    <location>
        <begin position="704"/>
        <end position="726"/>
    </location>
</feature>